<dbReference type="EMBL" id="JACGCM010000188">
    <property type="protein sequence ID" value="KAF6175411.1"/>
    <property type="molecule type" value="Genomic_DNA"/>
</dbReference>
<dbReference type="OrthoDB" id="1696305at2759"/>
<keyword evidence="2" id="KW-1185">Reference proteome</keyword>
<evidence type="ECO:0000313" key="1">
    <source>
        <dbReference type="EMBL" id="KAF6175411.1"/>
    </source>
</evidence>
<proteinExistence type="predicted"/>
<organism evidence="1 2">
    <name type="scientific">Kingdonia uniflora</name>
    <dbReference type="NCBI Taxonomy" id="39325"/>
    <lineage>
        <taxon>Eukaryota</taxon>
        <taxon>Viridiplantae</taxon>
        <taxon>Streptophyta</taxon>
        <taxon>Embryophyta</taxon>
        <taxon>Tracheophyta</taxon>
        <taxon>Spermatophyta</taxon>
        <taxon>Magnoliopsida</taxon>
        <taxon>Ranunculales</taxon>
        <taxon>Circaeasteraceae</taxon>
        <taxon>Kingdonia</taxon>
    </lineage>
</organism>
<evidence type="ECO:0000313" key="2">
    <source>
        <dbReference type="Proteomes" id="UP000541444"/>
    </source>
</evidence>
<accession>A0A7J7P7J0</accession>
<protein>
    <submittedName>
        <fullName evidence="1">Uncharacterized protein</fullName>
    </submittedName>
</protein>
<dbReference type="PANTHER" id="PTHR47569:SF2">
    <property type="entry name" value="NO-ASSOCIATED PROTEIN 1, CHLOROPLASTIC_MITOCHONDRIAL"/>
    <property type="match status" value="1"/>
</dbReference>
<dbReference type="Proteomes" id="UP000541444">
    <property type="component" value="Unassembled WGS sequence"/>
</dbReference>
<comment type="caution">
    <text evidence="1">The sequence shown here is derived from an EMBL/GenBank/DDBJ whole genome shotgun (WGS) entry which is preliminary data.</text>
</comment>
<dbReference type="GO" id="GO:0003924">
    <property type="term" value="F:GTPase activity"/>
    <property type="evidence" value="ECO:0007669"/>
    <property type="project" value="InterPro"/>
</dbReference>
<dbReference type="InterPro" id="IPR044229">
    <property type="entry name" value="NOA1"/>
</dbReference>
<sequence>MAPESLLSLSTSLFSLPHKFNKILSLKTIIHKPQSKSNIPIIAKSTNSQTPTPTAEIDGTGAAKPTRGDLFLSRQQAMAAAAAVVFSTSTKDNKKPKKKQRVTSNAVASCFGCGAPLHTLEVDAPGFVELGLYELKKKHRQLGTVLCGRCKLLSHGHMVTAVGGNGGYPGGKQFVSAEELRRKLSHLKDEKALIVKLERFRLRRPIWDRLKWELLDQDVLGKVRSTLSSFIYSKLPKVSTVLEMMDKLSKMFESTSSDLNSQKCVTSVSNSRKRVTFSDVIEVFGEDSCVIPFGYLLLTSGDYSDAEVKGKRVSHIENGSKRRIKA</sequence>
<reference evidence="1 2" key="1">
    <citation type="journal article" date="2020" name="IScience">
        <title>Genome Sequencing of the Endangered Kingdonia uniflora (Circaeasteraceae, Ranunculales) Reveals Potential Mechanisms of Evolutionary Specialization.</title>
        <authorList>
            <person name="Sun Y."/>
            <person name="Deng T."/>
            <person name="Zhang A."/>
            <person name="Moore M.J."/>
            <person name="Landis J.B."/>
            <person name="Lin N."/>
            <person name="Zhang H."/>
            <person name="Zhang X."/>
            <person name="Huang J."/>
            <person name="Zhang X."/>
            <person name="Sun H."/>
            <person name="Wang H."/>
        </authorList>
    </citation>
    <scope>NUCLEOTIDE SEQUENCE [LARGE SCALE GENOMIC DNA]</scope>
    <source>
        <strain evidence="1">TB1705</strain>
        <tissue evidence="1">Leaf</tissue>
    </source>
</reference>
<dbReference type="AlphaFoldDB" id="A0A7J7P7J0"/>
<gene>
    <name evidence="1" type="ORF">GIB67_036502</name>
</gene>
<dbReference type="PANTHER" id="PTHR47569">
    <property type="entry name" value="NO-ASSOCIATED PROTEIN 1, CHLOROPLASTIC/MITOCHONDRIAL"/>
    <property type="match status" value="1"/>
</dbReference>
<name>A0A7J7P7J0_9MAGN</name>